<accession>A0A371I225</accession>
<sequence>MLKTKDKNYLKHGTFPEGKGEATKIKQTTSQYLIEATTYTKEGSLAPPKVFDKEPGQLRHKRDPHRHLPLLLKQADHGGTHKCRLYVHNYRECQAHCPIDHSPTKELQHITTP</sequence>
<evidence type="ECO:0000256" key="1">
    <source>
        <dbReference type="SAM" id="MobiDB-lite"/>
    </source>
</evidence>
<keyword evidence="3" id="KW-1185">Reference proteome</keyword>
<comment type="caution">
    <text evidence="2">The sequence shown here is derived from an EMBL/GenBank/DDBJ whole genome shotgun (WGS) entry which is preliminary data.</text>
</comment>
<reference evidence="2" key="1">
    <citation type="submission" date="2018-05" db="EMBL/GenBank/DDBJ databases">
        <title>Draft genome of Mucuna pruriens seed.</title>
        <authorList>
            <person name="Nnadi N.E."/>
            <person name="Vos R."/>
            <person name="Hasami M.H."/>
            <person name="Devisetty U.K."/>
            <person name="Aguiy J.C."/>
        </authorList>
    </citation>
    <scope>NUCLEOTIDE SEQUENCE [LARGE SCALE GENOMIC DNA]</scope>
    <source>
        <strain evidence="2">JCA_2017</strain>
    </source>
</reference>
<proteinExistence type="predicted"/>
<dbReference type="Proteomes" id="UP000257109">
    <property type="component" value="Unassembled WGS sequence"/>
</dbReference>
<gene>
    <name evidence="2" type="ORF">CR513_06622</name>
</gene>
<feature type="non-terminal residue" evidence="2">
    <location>
        <position position="1"/>
    </location>
</feature>
<organism evidence="2 3">
    <name type="scientific">Mucuna pruriens</name>
    <name type="common">Velvet bean</name>
    <name type="synonym">Dolichos pruriens</name>
    <dbReference type="NCBI Taxonomy" id="157652"/>
    <lineage>
        <taxon>Eukaryota</taxon>
        <taxon>Viridiplantae</taxon>
        <taxon>Streptophyta</taxon>
        <taxon>Embryophyta</taxon>
        <taxon>Tracheophyta</taxon>
        <taxon>Spermatophyta</taxon>
        <taxon>Magnoliopsida</taxon>
        <taxon>eudicotyledons</taxon>
        <taxon>Gunneridae</taxon>
        <taxon>Pentapetalae</taxon>
        <taxon>rosids</taxon>
        <taxon>fabids</taxon>
        <taxon>Fabales</taxon>
        <taxon>Fabaceae</taxon>
        <taxon>Papilionoideae</taxon>
        <taxon>50 kb inversion clade</taxon>
        <taxon>NPAAA clade</taxon>
        <taxon>indigoferoid/millettioid clade</taxon>
        <taxon>Phaseoleae</taxon>
        <taxon>Mucuna</taxon>
    </lineage>
</organism>
<evidence type="ECO:0000313" key="2">
    <source>
        <dbReference type="EMBL" id="RDY09075.1"/>
    </source>
</evidence>
<protein>
    <submittedName>
        <fullName evidence="2">Uncharacterized protein</fullName>
    </submittedName>
</protein>
<evidence type="ECO:0000313" key="3">
    <source>
        <dbReference type="Proteomes" id="UP000257109"/>
    </source>
</evidence>
<name>A0A371I225_MUCPR</name>
<feature type="region of interest" description="Disordered" evidence="1">
    <location>
        <begin position="1"/>
        <end position="22"/>
    </location>
</feature>
<feature type="region of interest" description="Disordered" evidence="1">
    <location>
        <begin position="45"/>
        <end position="64"/>
    </location>
</feature>
<dbReference type="EMBL" id="QJKJ01001132">
    <property type="protein sequence ID" value="RDY09075.1"/>
    <property type="molecule type" value="Genomic_DNA"/>
</dbReference>
<dbReference type="AlphaFoldDB" id="A0A371I225"/>